<sequence length="120" mass="13623">MRKIISLIALSLAFLAFTPEMNAQDSKTAEEVVRAETLKQVDELSETLGLDANDQTRLHRSLYAYNINTEVHIKNVTEKNDAYYANKKKFEHSLIASTKEFLSADQVNHLKKVLKIEAAE</sequence>
<gene>
    <name evidence="2" type="ORF">RBU60_07245</name>
</gene>
<organism evidence="2 3">
    <name type="scientific">Mesonia profundi</name>
    <dbReference type="NCBI Taxonomy" id="3070998"/>
    <lineage>
        <taxon>Bacteria</taxon>
        <taxon>Pseudomonadati</taxon>
        <taxon>Bacteroidota</taxon>
        <taxon>Flavobacteriia</taxon>
        <taxon>Flavobacteriales</taxon>
        <taxon>Flavobacteriaceae</taxon>
        <taxon>Mesonia</taxon>
    </lineage>
</organism>
<proteinExistence type="predicted"/>
<protein>
    <recommendedName>
        <fullName evidence="4">DUF4296 domain-containing protein</fullName>
    </recommendedName>
</protein>
<dbReference type="Proteomes" id="UP001230915">
    <property type="component" value="Unassembled WGS sequence"/>
</dbReference>
<dbReference type="RefSeq" id="WP_308864085.1">
    <property type="nucleotide sequence ID" value="NZ_JAVHUL010000015.1"/>
</dbReference>
<evidence type="ECO:0008006" key="4">
    <source>
        <dbReference type="Google" id="ProtNLM"/>
    </source>
</evidence>
<comment type="caution">
    <text evidence="2">The sequence shown here is derived from an EMBL/GenBank/DDBJ whole genome shotgun (WGS) entry which is preliminary data.</text>
</comment>
<feature type="chain" id="PRO_5046785038" description="DUF4296 domain-containing protein" evidence="1">
    <location>
        <begin position="24"/>
        <end position="120"/>
    </location>
</feature>
<evidence type="ECO:0000256" key="1">
    <source>
        <dbReference type="SAM" id="SignalP"/>
    </source>
</evidence>
<dbReference type="EMBL" id="JAVHUL010000015">
    <property type="protein sequence ID" value="MDQ7917364.1"/>
    <property type="molecule type" value="Genomic_DNA"/>
</dbReference>
<keyword evidence="3" id="KW-1185">Reference proteome</keyword>
<evidence type="ECO:0000313" key="3">
    <source>
        <dbReference type="Proteomes" id="UP001230915"/>
    </source>
</evidence>
<name>A0ABU1A3D6_9FLAO</name>
<keyword evidence="1" id="KW-0732">Signal</keyword>
<feature type="signal peptide" evidence="1">
    <location>
        <begin position="1"/>
        <end position="23"/>
    </location>
</feature>
<accession>A0ABU1A3D6</accession>
<reference evidence="2 3" key="1">
    <citation type="submission" date="2023-08" db="EMBL/GenBank/DDBJ databases">
        <title>Mesonia sp. MT50, isolated from deep-sea sediment of the Mariana Trench.</title>
        <authorList>
            <person name="Fu H."/>
        </authorList>
    </citation>
    <scope>NUCLEOTIDE SEQUENCE [LARGE SCALE GENOMIC DNA]</scope>
    <source>
        <strain evidence="2 3">MT50</strain>
    </source>
</reference>
<evidence type="ECO:0000313" key="2">
    <source>
        <dbReference type="EMBL" id="MDQ7917364.1"/>
    </source>
</evidence>